<protein>
    <submittedName>
        <fullName evidence="3">FMN-binding protein</fullName>
    </submittedName>
</protein>
<organism evidence="3 4">
    <name type="scientific">Arthrobacter pullicola</name>
    <dbReference type="NCBI Taxonomy" id="2762224"/>
    <lineage>
        <taxon>Bacteria</taxon>
        <taxon>Bacillati</taxon>
        <taxon>Actinomycetota</taxon>
        <taxon>Actinomycetes</taxon>
        <taxon>Micrococcales</taxon>
        <taxon>Micrococcaceae</taxon>
        <taxon>Arthrobacter</taxon>
    </lineage>
</organism>
<gene>
    <name evidence="3" type="ORF">H9638_10695</name>
</gene>
<keyword evidence="2" id="KW-0732">Signal</keyword>
<evidence type="ECO:0000256" key="1">
    <source>
        <dbReference type="SAM" id="MobiDB-lite"/>
    </source>
</evidence>
<name>A0ABR8YJP7_9MICC</name>
<dbReference type="PROSITE" id="PS51257">
    <property type="entry name" value="PROKAR_LIPOPROTEIN"/>
    <property type="match status" value="1"/>
</dbReference>
<feature type="region of interest" description="Disordered" evidence="1">
    <location>
        <begin position="22"/>
        <end position="78"/>
    </location>
</feature>
<proteinExistence type="predicted"/>
<evidence type="ECO:0000313" key="4">
    <source>
        <dbReference type="Proteomes" id="UP000652763"/>
    </source>
</evidence>
<feature type="signal peptide" evidence="2">
    <location>
        <begin position="1"/>
        <end position="29"/>
    </location>
</feature>
<feature type="chain" id="PRO_5047092001" evidence="2">
    <location>
        <begin position="30"/>
        <end position="158"/>
    </location>
</feature>
<dbReference type="EMBL" id="JACSQC010000004">
    <property type="protein sequence ID" value="MBD8044273.1"/>
    <property type="molecule type" value="Genomic_DNA"/>
</dbReference>
<dbReference type="Proteomes" id="UP000652763">
    <property type="component" value="Unassembled WGS sequence"/>
</dbReference>
<dbReference type="RefSeq" id="WP_191747154.1">
    <property type="nucleotide sequence ID" value="NZ_JACSQC010000004.1"/>
</dbReference>
<accession>A0ABR8YJP7</accession>
<feature type="compositionally biased region" description="Low complexity" evidence="1">
    <location>
        <begin position="33"/>
        <end position="72"/>
    </location>
</feature>
<evidence type="ECO:0000313" key="3">
    <source>
        <dbReference type="EMBL" id="MBD8044273.1"/>
    </source>
</evidence>
<sequence length="158" mass="15661">MKPQAKKPILTVVAGLTLLGTAGCGSDGAADNPAGTPSSTPASSPASAPLESGAAAGTGTYADGEYTGTGTYIPPSNQQEEVTVKVTLSGGTVTALEVTPSGNNPTSKRYQAEFTDGIQEQVVGKPLDSLDVGKVAGSSLTSQGFNKALEMVKGEAAS</sequence>
<evidence type="ECO:0000256" key="2">
    <source>
        <dbReference type="SAM" id="SignalP"/>
    </source>
</evidence>
<comment type="caution">
    <text evidence="3">The sequence shown here is derived from an EMBL/GenBank/DDBJ whole genome shotgun (WGS) entry which is preliminary data.</text>
</comment>
<reference evidence="3 4" key="1">
    <citation type="submission" date="2020-08" db="EMBL/GenBank/DDBJ databases">
        <title>A Genomic Blueprint of the Chicken Gut Microbiome.</title>
        <authorList>
            <person name="Gilroy R."/>
            <person name="Ravi A."/>
            <person name="Getino M."/>
            <person name="Pursley I."/>
            <person name="Horton D.L."/>
            <person name="Alikhan N.-F."/>
            <person name="Baker D."/>
            <person name="Gharbi K."/>
            <person name="Hall N."/>
            <person name="Watson M."/>
            <person name="Adriaenssens E.M."/>
            <person name="Foster-Nyarko E."/>
            <person name="Jarju S."/>
            <person name="Secka A."/>
            <person name="Antonio M."/>
            <person name="Oren A."/>
            <person name="Chaudhuri R."/>
            <person name="La Ragione R.M."/>
            <person name="Hildebrand F."/>
            <person name="Pallen M.J."/>
        </authorList>
    </citation>
    <scope>NUCLEOTIDE SEQUENCE [LARGE SCALE GENOMIC DNA]</scope>
    <source>
        <strain evidence="3 4">Sa2BUA2</strain>
    </source>
</reference>
<keyword evidence="4" id="KW-1185">Reference proteome</keyword>